<dbReference type="AlphaFoldDB" id="A0A375HU61"/>
<dbReference type="Proteomes" id="UP000257139">
    <property type="component" value="Plasmid CBM2594_p"/>
</dbReference>
<dbReference type="Gene3D" id="3.30.1490.20">
    <property type="entry name" value="ATP-grasp fold, A domain"/>
    <property type="match status" value="1"/>
</dbReference>
<dbReference type="InterPro" id="IPR008279">
    <property type="entry name" value="PEP-util_enz_mobile_dom"/>
</dbReference>
<evidence type="ECO:0000313" key="4">
    <source>
        <dbReference type="Proteomes" id="UP000257139"/>
    </source>
</evidence>
<evidence type="ECO:0008006" key="5">
    <source>
        <dbReference type="Google" id="ProtNLM"/>
    </source>
</evidence>
<evidence type="ECO:0000259" key="2">
    <source>
        <dbReference type="Pfam" id="PF01326"/>
    </source>
</evidence>
<proteinExistence type="predicted"/>
<sequence>MDKSNSSMRIFPDAAPFKNTKAKTLIALRAAASKFDVYPLHRVTHAQWSTSSTKIVKLIKISFGISDPLAVRSSAASEDSLEQSKAGQYLSVLNVRTDEQLIQAIDDVFSSYGTLLPSDEVFVQPMAKDIAVSGVVMTCDPESGLPYYIVSYDESGDTTVVTSGGNGTRTYIFVPGHDAPEPLRRLVPAIEEVIEIVGIKEVDIEFGISNNGTVVIFQVRPITAPRRCGYSAGHLAMLLQSLNGVEASIEDVNSFNNRQGLVGEVLGVMPDVNPAELIGTKPRPLAASLFRHLFTNTAWASARANFGYRDLRAVPLMHMIGGTPYVSVSASVASFLPAALPNSIAKKIITDAQRNLILKPELHDKIEFRVVPTCLKPRMRDGHWRELFPSLSENEWASYLDLLRALTNRIITGDDLFDRARHGIEALESTAKFTNWNEDHGLLDVLSLIEKVHVHGTVLFSEIARAAFVATDILKSLESEKLLRPGFLDAVVRASDSVAAQLVNDFFALQPAEFLNLHGHIRPGTYEITVPRYDDPISKYFDWMNRTIKEETTEVSAIDLALSPAQISALSSEFDRTGYAFDWPIFEAFAMKAIQGRERVKHSFSRLISDALEMLALVGANLGLSRDDLSFLTMPDIAFSLEIRSNPSTFLRSAVERNRQHWETTRYLRLPDLLCSPKDIFGFHVFHSRPSFITALTVEGLVTDVHGSSFKDSIVFMENADPGFDWIFTHGVKGFITKYGGENSHMSIRARELGVPAVIGAGSRFEQWRNARVIRLECAAQRVQVLS</sequence>
<accession>A0A375HU61</accession>
<dbReference type="GO" id="GO:0016301">
    <property type="term" value="F:kinase activity"/>
    <property type="evidence" value="ECO:0007669"/>
    <property type="project" value="InterPro"/>
</dbReference>
<geneLocation type="plasmid" evidence="4">
    <name>cbm2594_p</name>
</geneLocation>
<dbReference type="GeneID" id="29763766"/>
<dbReference type="NCBIfam" id="NF004508">
    <property type="entry name" value="PRK05849.1"/>
    <property type="match status" value="1"/>
</dbReference>
<reference evidence="3 4" key="1">
    <citation type="submission" date="2018-01" db="EMBL/GenBank/DDBJ databases">
        <authorList>
            <person name="Clerissi C."/>
        </authorList>
    </citation>
    <scope>NUCLEOTIDE SEQUENCE [LARGE SCALE GENOMIC DNA]</scope>
    <source>
        <strain evidence="3">Cupriavidus taiwanensis STM 6021</strain>
        <plasmid evidence="4">cbm2594_p</plasmid>
    </source>
</reference>
<dbReference type="RefSeq" id="WP_197714832.1">
    <property type="nucleotide sequence ID" value="NZ_CBCRZP010000071.1"/>
</dbReference>
<protein>
    <recommendedName>
        <fullName evidence="5">Phosphoenolpyruvate synthase</fullName>
    </recommendedName>
</protein>
<feature type="domain" description="PEP-utilising enzyme mobile" evidence="1">
    <location>
        <begin position="712"/>
        <end position="778"/>
    </location>
</feature>
<evidence type="ECO:0000313" key="3">
    <source>
        <dbReference type="EMBL" id="SPC25173.1"/>
    </source>
</evidence>
<dbReference type="PANTHER" id="PTHR43615">
    <property type="entry name" value="PHOSPHOENOLPYRUVATE SYNTHASE-RELATED"/>
    <property type="match status" value="1"/>
</dbReference>
<dbReference type="Gene3D" id="3.50.30.10">
    <property type="entry name" value="Phosphohistidine domain"/>
    <property type="match status" value="1"/>
</dbReference>
<gene>
    <name evidence="3" type="ORF">CBM2594_P150008</name>
</gene>
<dbReference type="InterPro" id="IPR036637">
    <property type="entry name" value="Phosphohistidine_dom_sf"/>
</dbReference>
<dbReference type="Pfam" id="PF01326">
    <property type="entry name" value="PPDK_N"/>
    <property type="match status" value="1"/>
</dbReference>
<dbReference type="SUPFAM" id="SSF52009">
    <property type="entry name" value="Phosphohistidine domain"/>
    <property type="match status" value="1"/>
</dbReference>
<feature type="domain" description="Pyruvate phosphate dikinase AMP/ATP-binding" evidence="2">
    <location>
        <begin position="56"/>
        <end position="112"/>
    </location>
</feature>
<name>A0A375HU61_9BURK</name>
<organism evidence="3 4">
    <name type="scientific">Cupriavidus taiwanensis</name>
    <dbReference type="NCBI Taxonomy" id="164546"/>
    <lineage>
        <taxon>Bacteria</taxon>
        <taxon>Pseudomonadati</taxon>
        <taxon>Pseudomonadota</taxon>
        <taxon>Betaproteobacteria</taxon>
        <taxon>Burkholderiales</taxon>
        <taxon>Burkholderiaceae</taxon>
        <taxon>Cupriavidus</taxon>
    </lineage>
</organism>
<dbReference type="InterPro" id="IPR013815">
    <property type="entry name" value="ATP_grasp_subdomain_1"/>
</dbReference>
<dbReference type="Pfam" id="PF00391">
    <property type="entry name" value="PEP-utilizers"/>
    <property type="match status" value="1"/>
</dbReference>
<dbReference type="PANTHER" id="PTHR43615:SF1">
    <property type="entry name" value="PPDK_N DOMAIN-CONTAINING PROTEIN"/>
    <property type="match status" value="1"/>
</dbReference>
<comment type="caution">
    <text evidence="3">The sequence shown here is derived from an EMBL/GenBank/DDBJ whole genome shotgun (WGS) entry which is preliminary data.</text>
</comment>
<dbReference type="InterPro" id="IPR002192">
    <property type="entry name" value="PPDK_AMP/ATP-bd"/>
</dbReference>
<dbReference type="EMBL" id="OGUU01000020">
    <property type="protein sequence ID" value="SPC25173.1"/>
    <property type="molecule type" value="Genomic_DNA"/>
</dbReference>
<dbReference type="GO" id="GO:0005524">
    <property type="term" value="F:ATP binding"/>
    <property type="evidence" value="ECO:0007669"/>
    <property type="project" value="InterPro"/>
</dbReference>
<dbReference type="SUPFAM" id="SSF56059">
    <property type="entry name" value="Glutathione synthetase ATP-binding domain-like"/>
    <property type="match status" value="1"/>
</dbReference>
<evidence type="ECO:0000259" key="1">
    <source>
        <dbReference type="Pfam" id="PF00391"/>
    </source>
</evidence>
<dbReference type="InterPro" id="IPR051549">
    <property type="entry name" value="PEP_Utilizing_Enz"/>
</dbReference>